<accession>A0AAV6UE57</accession>
<evidence type="ECO:0000313" key="2">
    <source>
        <dbReference type="EMBL" id="KAG8182365.1"/>
    </source>
</evidence>
<reference evidence="2 3" key="1">
    <citation type="journal article" date="2022" name="Nat. Ecol. Evol.">
        <title>A masculinizing supergene underlies an exaggerated male reproductive morph in a spider.</title>
        <authorList>
            <person name="Hendrickx F."/>
            <person name="De Corte Z."/>
            <person name="Sonet G."/>
            <person name="Van Belleghem S.M."/>
            <person name="Kostlbacher S."/>
            <person name="Vangestel C."/>
        </authorList>
    </citation>
    <scope>NUCLEOTIDE SEQUENCE [LARGE SCALE GENOMIC DNA]</scope>
    <source>
        <strain evidence="2">W744_W776</strain>
    </source>
</reference>
<comment type="caution">
    <text evidence="2">The sequence shown here is derived from an EMBL/GenBank/DDBJ whole genome shotgun (WGS) entry which is preliminary data.</text>
</comment>
<feature type="region of interest" description="Disordered" evidence="1">
    <location>
        <begin position="1"/>
        <end position="118"/>
    </location>
</feature>
<dbReference type="AlphaFoldDB" id="A0AAV6UE57"/>
<gene>
    <name evidence="2" type="ORF">JTE90_009126</name>
</gene>
<name>A0AAV6UE57_9ARAC</name>
<dbReference type="Proteomes" id="UP000827092">
    <property type="component" value="Unassembled WGS sequence"/>
</dbReference>
<dbReference type="EMBL" id="JAFNEN010000465">
    <property type="protein sequence ID" value="KAG8182365.1"/>
    <property type="molecule type" value="Genomic_DNA"/>
</dbReference>
<protein>
    <submittedName>
        <fullName evidence="2">Uncharacterized protein</fullName>
    </submittedName>
</protein>
<feature type="compositionally biased region" description="Basic and acidic residues" evidence="1">
    <location>
        <begin position="39"/>
        <end position="86"/>
    </location>
</feature>
<feature type="compositionally biased region" description="Basic and acidic residues" evidence="1">
    <location>
        <begin position="1"/>
        <end position="18"/>
    </location>
</feature>
<evidence type="ECO:0000256" key="1">
    <source>
        <dbReference type="SAM" id="MobiDB-lite"/>
    </source>
</evidence>
<evidence type="ECO:0000313" key="3">
    <source>
        <dbReference type="Proteomes" id="UP000827092"/>
    </source>
</evidence>
<sequence length="133" mass="15639">MLEAPFSKEQEDNADKESIQSSGGLAASQKKTRRHGRIRERYSDKHGSDPKRSRSRDLQRSRSRDRRSCRSVERWRRSRSRDGSVRHDRRSRSPGSDRGNRTRARARNQNETFLQNAPYDHKHNHLLVLQTSC</sequence>
<organism evidence="2 3">
    <name type="scientific">Oedothorax gibbosus</name>
    <dbReference type="NCBI Taxonomy" id="931172"/>
    <lineage>
        <taxon>Eukaryota</taxon>
        <taxon>Metazoa</taxon>
        <taxon>Ecdysozoa</taxon>
        <taxon>Arthropoda</taxon>
        <taxon>Chelicerata</taxon>
        <taxon>Arachnida</taxon>
        <taxon>Araneae</taxon>
        <taxon>Araneomorphae</taxon>
        <taxon>Entelegynae</taxon>
        <taxon>Araneoidea</taxon>
        <taxon>Linyphiidae</taxon>
        <taxon>Erigoninae</taxon>
        <taxon>Oedothorax</taxon>
    </lineage>
</organism>
<keyword evidence="3" id="KW-1185">Reference proteome</keyword>
<proteinExistence type="predicted"/>